<dbReference type="EMBL" id="CADEPI010000007">
    <property type="protein sequence ID" value="CAB3361935.1"/>
    <property type="molecule type" value="Genomic_DNA"/>
</dbReference>
<gene>
    <name evidence="2" type="ORF">CLODIP_2_CD01763</name>
</gene>
<feature type="region of interest" description="Disordered" evidence="1">
    <location>
        <begin position="121"/>
        <end position="144"/>
    </location>
</feature>
<feature type="compositionally biased region" description="Pro residues" evidence="1">
    <location>
        <begin position="81"/>
        <end position="90"/>
    </location>
</feature>
<proteinExistence type="predicted"/>
<sequence length="171" mass="18002">MDECCSIVLSTSTGLPLVATMAATTEGIFGVLAYFYCCYNHNPEIDKDAARVANFLKHQEEQCNRGLSTIVHPPVSKRPYNKPPSAPVMTPPQHNGWGTSDVPSFAPPDFATATAPLLAPKAQPVDFPTNPPPGEPTLSSSTATSPHIGLIIAPQDPANASVHFGGRIGAV</sequence>
<organism evidence="2 3">
    <name type="scientific">Cloeon dipterum</name>
    <dbReference type="NCBI Taxonomy" id="197152"/>
    <lineage>
        <taxon>Eukaryota</taxon>
        <taxon>Metazoa</taxon>
        <taxon>Ecdysozoa</taxon>
        <taxon>Arthropoda</taxon>
        <taxon>Hexapoda</taxon>
        <taxon>Insecta</taxon>
        <taxon>Pterygota</taxon>
        <taxon>Palaeoptera</taxon>
        <taxon>Ephemeroptera</taxon>
        <taxon>Pisciforma</taxon>
        <taxon>Baetidae</taxon>
        <taxon>Cloeon</taxon>
    </lineage>
</organism>
<name>A0A8S1C1Z0_9INSE</name>
<evidence type="ECO:0000313" key="2">
    <source>
        <dbReference type="EMBL" id="CAB3361935.1"/>
    </source>
</evidence>
<dbReference type="AlphaFoldDB" id="A0A8S1C1Z0"/>
<dbReference type="Proteomes" id="UP000494165">
    <property type="component" value="Unassembled WGS sequence"/>
</dbReference>
<keyword evidence="3" id="KW-1185">Reference proteome</keyword>
<feature type="region of interest" description="Disordered" evidence="1">
    <location>
        <begin position="70"/>
        <end position="97"/>
    </location>
</feature>
<evidence type="ECO:0000256" key="1">
    <source>
        <dbReference type="SAM" id="MobiDB-lite"/>
    </source>
</evidence>
<protein>
    <submittedName>
        <fullName evidence="2">Uncharacterized protein</fullName>
    </submittedName>
</protein>
<comment type="caution">
    <text evidence="2">The sequence shown here is derived from an EMBL/GenBank/DDBJ whole genome shotgun (WGS) entry which is preliminary data.</text>
</comment>
<reference evidence="2 3" key="1">
    <citation type="submission" date="2020-04" db="EMBL/GenBank/DDBJ databases">
        <authorList>
            <person name="Alioto T."/>
            <person name="Alioto T."/>
            <person name="Gomez Garrido J."/>
        </authorList>
    </citation>
    <scope>NUCLEOTIDE SEQUENCE [LARGE SCALE GENOMIC DNA]</scope>
</reference>
<accession>A0A8S1C1Z0</accession>
<evidence type="ECO:0000313" key="3">
    <source>
        <dbReference type="Proteomes" id="UP000494165"/>
    </source>
</evidence>